<comment type="caution">
    <text evidence="1">The sequence shown here is derived from an EMBL/GenBank/DDBJ whole genome shotgun (WGS) entry which is preliminary data.</text>
</comment>
<protein>
    <submittedName>
        <fullName evidence="1">DUF1501 domain-containing protein</fullName>
    </submittedName>
</protein>
<dbReference type="EMBL" id="QZFU01000006">
    <property type="protein sequence ID" value="RJO80041.1"/>
    <property type="molecule type" value="Genomic_DNA"/>
</dbReference>
<dbReference type="InterPro" id="IPR010869">
    <property type="entry name" value="DUF1501"/>
</dbReference>
<dbReference type="Proteomes" id="UP000266677">
    <property type="component" value="Unassembled WGS sequence"/>
</dbReference>
<dbReference type="OrthoDB" id="9779968at2"/>
<dbReference type="AlphaFoldDB" id="A0A3A4KX76"/>
<name>A0A3A4KX76_9NOCA</name>
<evidence type="ECO:0000313" key="1">
    <source>
        <dbReference type="EMBL" id="RJO80041.1"/>
    </source>
</evidence>
<proteinExistence type="predicted"/>
<dbReference type="Pfam" id="PF07394">
    <property type="entry name" value="DUF1501"/>
    <property type="match status" value="1"/>
</dbReference>
<accession>A0A3A4KX76</accession>
<evidence type="ECO:0000313" key="2">
    <source>
        <dbReference type="Proteomes" id="UP000266677"/>
    </source>
</evidence>
<keyword evidence="2" id="KW-1185">Reference proteome</keyword>
<organism evidence="1 2">
    <name type="scientific">Nocardia panacis</name>
    <dbReference type="NCBI Taxonomy" id="2340916"/>
    <lineage>
        <taxon>Bacteria</taxon>
        <taxon>Bacillati</taxon>
        <taxon>Actinomycetota</taxon>
        <taxon>Actinomycetes</taxon>
        <taxon>Mycobacteriales</taxon>
        <taxon>Nocardiaceae</taxon>
        <taxon>Nocardia</taxon>
    </lineage>
</organism>
<reference evidence="1 2" key="1">
    <citation type="submission" date="2018-09" db="EMBL/GenBank/DDBJ databases">
        <title>YIM PH21274 draft genome.</title>
        <authorList>
            <person name="Miao C."/>
        </authorList>
    </citation>
    <scope>NUCLEOTIDE SEQUENCE [LARGE SCALE GENOMIC DNA]</scope>
    <source>
        <strain evidence="1 2">YIM PH 21724</strain>
    </source>
</reference>
<sequence>MWRQHQLLRTHALVPLADDFDTHTDHLRRFRTMMCTFDAAPAAFRADLDRRGLSGRVLIATFSEFGRRVPDNGSGGLDHGAAGTALLTGPVHPGRHAELPALHRLDRDDNLRATVAMTEFYATLAESWFTVPADPVLPGRPKPVPGIIADP</sequence>
<gene>
    <name evidence="1" type="ORF">D5S18_00650</name>
</gene>